<keyword evidence="2" id="KW-1185">Reference proteome</keyword>
<sequence>MWFGKKIAIFIVVLSCSFLVYGQVKVNHVIIVSIDGLRPDALGKGYSPTMDKMQNAGFVAANAYTIDPSITLPSHTSMLTGRIPEVHKVLWNSYKPEKGVVKHETCLELAKQNGLKTAFIINKKKLKHLLRPKSFNYYSLPGIHAKKVARSFAKYVDKKGLPNLTFLHFADPDRRGHVFGWMSTKYLHGVRNADLALKMVVKTITGAKKENDTVIILTADHGGFGKSHGEDIIENKQIPWIVVGDGVEKAITYENIYTYDTAATALDLLGLNVPPEWEGRVIEVSKD</sequence>
<evidence type="ECO:0000313" key="1">
    <source>
        <dbReference type="EMBL" id="MBN4077336.1"/>
    </source>
</evidence>
<dbReference type="EMBL" id="JAFITA010000002">
    <property type="protein sequence ID" value="MBN4077336.1"/>
    <property type="molecule type" value="Genomic_DNA"/>
</dbReference>
<dbReference type="PANTHER" id="PTHR10151:SF120">
    <property type="entry name" value="BIS(5'-ADENOSYL)-TRIPHOSPHATASE"/>
    <property type="match status" value="1"/>
</dbReference>
<dbReference type="InterPro" id="IPR002591">
    <property type="entry name" value="Phosphodiest/P_Trfase"/>
</dbReference>
<dbReference type="Gene3D" id="3.40.720.10">
    <property type="entry name" value="Alkaline Phosphatase, subunit A"/>
    <property type="match status" value="1"/>
</dbReference>
<name>A0ABS3AVF0_9FIRM</name>
<evidence type="ECO:0000313" key="2">
    <source>
        <dbReference type="Proteomes" id="UP000765003"/>
    </source>
</evidence>
<dbReference type="PANTHER" id="PTHR10151">
    <property type="entry name" value="ECTONUCLEOTIDE PYROPHOSPHATASE/PHOSPHODIESTERASE"/>
    <property type="match status" value="1"/>
</dbReference>
<dbReference type="InterPro" id="IPR017850">
    <property type="entry name" value="Alkaline_phosphatase_core_sf"/>
</dbReference>
<dbReference type="Pfam" id="PF01663">
    <property type="entry name" value="Phosphodiest"/>
    <property type="match status" value="1"/>
</dbReference>
<accession>A0ABS3AVF0</accession>
<proteinExistence type="predicted"/>
<comment type="caution">
    <text evidence="1">The sequence shown here is derived from an EMBL/GenBank/DDBJ whole genome shotgun (WGS) entry which is preliminary data.</text>
</comment>
<organism evidence="1 2">
    <name type="scientific">Sulfobacillus acidophilus</name>
    <dbReference type="NCBI Taxonomy" id="53633"/>
    <lineage>
        <taxon>Bacteria</taxon>
        <taxon>Bacillati</taxon>
        <taxon>Bacillota</taxon>
        <taxon>Clostridia</taxon>
        <taxon>Eubacteriales</taxon>
        <taxon>Clostridiales Family XVII. Incertae Sedis</taxon>
        <taxon>Sulfobacillus</taxon>
    </lineage>
</organism>
<gene>
    <name evidence="1" type="ORF">JYT19_00325</name>
</gene>
<dbReference type="Proteomes" id="UP000765003">
    <property type="component" value="Unassembled WGS sequence"/>
</dbReference>
<dbReference type="SUPFAM" id="SSF53649">
    <property type="entry name" value="Alkaline phosphatase-like"/>
    <property type="match status" value="1"/>
</dbReference>
<protein>
    <submittedName>
        <fullName evidence="1">Alkaline phosphatase family protein</fullName>
    </submittedName>
</protein>
<reference evidence="1" key="1">
    <citation type="submission" date="2021-02" db="EMBL/GenBank/DDBJ databases">
        <title>Activity-based single-cell genomes from oceanic crustal fluid captures similar information to metagenomic and metatranscriptomic surveys with orders of magnitude less sampling.</title>
        <authorList>
            <person name="D'Angelo T.S."/>
            <person name="Orcutt B.N."/>
        </authorList>
    </citation>
    <scope>NUCLEOTIDE SEQUENCE [LARGE SCALE GENOMIC DNA]</scope>
    <source>
        <strain evidence="1">AH-315-E05</strain>
    </source>
</reference>